<dbReference type="SMART" id="SM00344">
    <property type="entry name" value="HTH_ASNC"/>
    <property type="match status" value="1"/>
</dbReference>
<reference evidence="5 6" key="1">
    <citation type="submission" date="2022-05" db="EMBL/GenBank/DDBJ databases">
        <authorList>
            <person name="Park J.-S."/>
        </authorList>
    </citation>
    <scope>NUCLEOTIDE SEQUENCE [LARGE SCALE GENOMIC DNA]</scope>
    <source>
        <strain evidence="5 6">2012CJ34-2</strain>
    </source>
</reference>
<dbReference type="PANTHER" id="PTHR30154:SF34">
    <property type="entry name" value="TRANSCRIPTIONAL REGULATOR AZLB"/>
    <property type="match status" value="1"/>
</dbReference>
<dbReference type="Pfam" id="PF13412">
    <property type="entry name" value="HTH_24"/>
    <property type="match status" value="1"/>
</dbReference>
<evidence type="ECO:0000313" key="6">
    <source>
        <dbReference type="Proteomes" id="UP001203338"/>
    </source>
</evidence>
<evidence type="ECO:0000256" key="3">
    <source>
        <dbReference type="ARBA" id="ARBA00023163"/>
    </source>
</evidence>
<sequence>MDKFDRQILNLLQHNRLTAEQLSETVGLSPSACLRRVKHLKDIGVIEREVVVVSPKAAGRSLTIIVTVRFHEESVDHHREFQKLVISHPLVTQCYYVTGTSDFVMILNASDMGEYDRFATTYLLDAPNVCQFETQVVMKTIKRSLALPLEAAQEL</sequence>
<organism evidence="5 6">
    <name type="scientific">Parendozoicomonas callyspongiae</name>
    <dbReference type="NCBI Taxonomy" id="2942213"/>
    <lineage>
        <taxon>Bacteria</taxon>
        <taxon>Pseudomonadati</taxon>
        <taxon>Pseudomonadota</taxon>
        <taxon>Gammaproteobacteria</taxon>
        <taxon>Oceanospirillales</taxon>
        <taxon>Endozoicomonadaceae</taxon>
        <taxon>Parendozoicomonas</taxon>
    </lineage>
</organism>
<evidence type="ECO:0000256" key="2">
    <source>
        <dbReference type="ARBA" id="ARBA00023125"/>
    </source>
</evidence>
<gene>
    <name evidence="5" type="ORF">M3P05_14805</name>
</gene>
<dbReference type="SUPFAM" id="SSF46785">
    <property type="entry name" value="Winged helix' DNA-binding domain"/>
    <property type="match status" value="1"/>
</dbReference>
<dbReference type="Gene3D" id="1.10.10.10">
    <property type="entry name" value="Winged helix-like DNA-binding domain superfamily/Winged helix DNA-binding domain"/>
    <property type="match status" value="1"/>
</dbReference>
<dbReference type="PANTHER" id="PTHR30154">
    <property type="entry name" value="LEUCINE-RESPONSIVE REGULATORY PROTEIN"/>
    <property type="match status" value="1"/>
</dbReference>
<dbReference type="InterPro" id="IPR019885">
    <property type="entry name" value="Tscrpt_reg_HTH_AsnC-type_CS"/>
</dbReference>
<dbReference type="Pfam" id="PF01037">
    <property type="entry name" value="AsnC_trans_reg"/>
    <property type="match status" value="1"/>
</dbReference>
<keyword evidence="3" id="KW-0804">Transcription</keyword>
<dbReference type="InterPro" id="IPR036390">
    <property type="entry name" value="WH_DNA-bd_sf"/>
</dbReference>
<protein>
    <submittedName>
        <fullName evidence="5">Lrp/AsnC family transcriptional regulator</fullName>
    </submittedName>
</protein>
<dbReference type="PRINTS" id="PR00033">
    <property type="entry name" value="HTHASNC"/>
</dbReference>
<dbReference type="InterPro" id="IPR011008">
    <property type="entry name" value="Dimeric_a/b-barrel"/>
</dbReference>
<keyword evidence="6" id="KW-1185">Reference proteome</keyword>
<name>A0ABT0PIN7_9GAMM</name>
<dbReference type="Gene3D" id="3.30.70.920">
    <property type="match status" value="1"/>
</dbReference>
<dbReference type="CDD" id="cd00090">
    <property type="entry name" value="HTH_ARSR"/>
    <property type="match status" value="1"/>
</dbReference>
<dbReference type="EMBL" id="JAMFLX010000021">
    <property type="protein sequence ID" value="MCL6271193.1"/>
    <property type="molecule type" value="Genomic_DNA"/>
</dbReference>
<dbReference type="PROSITE" id="PS50956">
    <property type="entry name" value="HTH_ASNC_2"/>
    <property type="match status" value="1"/>
</dbReference>
<dbReference type="InterPro" id="IPR000485">
    <property type="entry name" value="AsnC-type_HTH_dom"/>
</dbReference>
<proteinExistence type="predicted"/>
<dbReference type="Proteomes" id="UP001203338">
    <property type="component" value="Unassembled WGS sequence"/>
</dbReference>
<dbReference type="SUPFAM" id="SSF54909">
    <property type="entry name" value="Dimeric alpha+beta barrel"/>
    <property type="match status" value="1"/>
</dbReference>
<evidence type="ECO:0000256" key="1">
    <source>
        <dbReference type="ARBA" id="ARBA00023015"/>
    </source>
</evidence>
<keyword evidence="2" id="KW-0238">DNA-binding</keyword>
<comment type="caution">
    <text evidence="5">The sequence shown here is derived from an EMBL/GenBank/DDBJ whole genome shotgun (WGS) entry which is preliminary data.</text>
</comment>
<dbReference type="InterPro" id="IPR019888">
    <property type="entry name" value="Tscrpt_reg_AsnC-like"/>
</dbReference>
<feature type="domain" description="HTH asnC-type" evidence="4">
    <location>
        <begin position="1"/>
        <end position="61"/>
    </location>
</feature>
<evidence type="ECO:0000259" key="4">
    <source>
        <dbReference type="PROSITE" id="PS50956"/>
    </source>
</evidence>
<dbReference type="InterPro" id="IPR011991">
    <property type="entry name" value="ArsR-like_HTH"/>
</dbReference>
<dbReference type="RefSeq" id="WP_249700619.1">
    <property type="nucleotide sequence ID" value="NZ_JAMFLX010000021.1"/>
</dbReference>
<accession>A0ABT0PIN7</accession>
<dbReference type="PROSITE" id="PS00519">
    <property type="entry name" value="HTH_ASNC_1"/>
    <property type="match status" value="1"/>
</dbReference>
<dbReference type="InterPro" id="IPR036388">
    <property type="entry name" value="WH-like_DNA-bd_sf"/>
</dbReference>
<keyword evidence="1" id="KW-0805">Transcription regulation</keyword>
<evidence type="ECO:0000313" key="5">
    <source>
        <dbReference type="EMBL" id="MCL6271193.1"/>
    </source>
</evidence>
<dbReference type="InterPro" id="IPR019887">
    <property type="entry name" value="Tscrpt_reg_AsnC/Lrp_C"/>
</dbReference>